<protein>
    <recommendedName>
        <fullName evidence="4">GcrA cell cycle regulator</fullName>
    </recommendedName>
</protein>
<sequence length="223" mass="23076">MIAAEKAGWADSWAAMTREQRVAAIRALLAEGETRVAIAAKLGAPTTNVVVGLIYRYLGDEKTVARSRREAAPVAEKVAAARAKKGAPPPKPAPRAKPPVERAPIESAPADPVLIVCEGPETAAAAALVTGAPAIAMPVAPATAKPLLDLEADECRYQLAGGLFCAAPVARELESWCACHRAVVYLSPAQRKAAKAAAKAAAAAFFGGARGRVSNTLVSPRQR</sequence>
<evidence type="ECO:0000313" key="2">
    <source>
        <dbReference type="EMBL" id="SHO65835.1"/>
    </source>
</evidence>
<evidence type="ECO:0008006" key="4">
    <source>
        <dbReference type="Google" id="ProtNLM"/>
    </source>
</evidence>
<reference evidence="2 3" key="1">
    <citation type="submission" date="2016-12" db="EMBL/GenBank/DDBJ databases">
        <authorList>
            <person name="Song W.-J."/>
            <person name="Kurnit D.M."/>
        </authorList>
    </citation>
    <scope>NUCLEOTIDE SEQUENCE [LARGE SCALE GENOMIC DNA]</scope>
    <source>
        <strain evidence="2 3">DSM 19599</strain>
    </source>
</reference>
<dbReference type="InterPro" id="IPR011681">
    <property type="entry name" value="GcrA"/>
</dbReference>
<accession>A0A1M7ZLQ8</accession>
<dbReference type="EMBL" id="FRXO01000004">
    <property type="protein sequence ID" value="SHO65835.1"/>
    <property type="molecule type" value="Genomic_DNA"/>
</dbReference>
<dbReference type="AlphaFoldDB" id="A0A1M7ZLQ8"/>
<dbReference type="Proteomes" id="UP000186406">
    <property type="component" value="Unassembled WGS sequence"/>
</dbReference>
<organism evidence="2 3">
    <name type="scientific">Pseudoxanthobacter soli DSM 19599</name>
    <dbReference type="NCBI Taxonomy" id="1123029"/>
    <lineage>
        <taxon>Bacteria</taxon>
        <taxon>Pseudomonadati</taxon>
        <taxon>Pseudomonadota</taxon>
        <taxon>Alphaproteobacteria</taxon>
        <taxon>Hyphomicrobiales</taxon>
        <taxon>Segnochrobactraceae</taxon>
        <taxon>Pseudoxanthobacter</taxon>
    </lineage>
</organism>
<feature type="region of interest" description="Disordered" evidence="1">
    <location>
        <begin position="77"/>
        <end position="103"/>
    </location>
</feature>
<name>A0A1M7ZLQ8_9HYPH</name>
<feature type="compositionally biased region" description="Pro residues" evidence="1">
    <location>
        <begin position="87"/>
        <end position="97"/>
    </location>
</feature>
<dbReference type="STRING" id="1123029.SAMN02745172_02482"/>
<dbReference type="Pfam" id="PF07750">
    <property type="entry name" value="GcrA"/>
    <property type="match status" value="1"/>
</dbReference>
<dbReference type="RefSeq" id="WP_073629029.1">
    <property type="nucleotide sequence ID" value="NZ_FRXO01000004.1"/>
</dbReference>
<evidence type="ECO:0000256" key="1">
    <source>
        <dbReference type="SAM" id="MobiDB-lite"/>
    </source>
</evidence>
<proteinExistence type="predicted"/>
<evidence type="ECO:0000313" key="3">
    <source>
        <dbReference type="Proteomes" id="UP000186406"/>
    </source>
</evidence>
<keyword evidence="3" id="KW-1185">Reference proteome</keyword>
<gene>
    <name evidence="2" type="ORF">SAMN02745172_02482</name>
</gene>